<evidence type="ECO:0000256" key="1">
    <source>
        <dbReference type="SAM" id="MobiDB-lite"/>
    </source>
</evidence>
<dbReference type="PROSITE" id="PS01179">
    <property type="entry name" value="PID"/>
    <property type="match status" value="1"/>
</dbReference>
<dbReference type="AlphaFoldDB" id="A7RGL0"/>
<dbReference type="SUPFAM" id="SSF50729">
    <property type="entry name" value="PH domain-like"/>
    <property type="match status" value="1"/>
</dbReference>
<evidence type="ECO:0000259" key="2">
    <source>
        <dbReference type="PROSITE" id="PS01179"/>
    </source>
</evidence>
<dbReference type="Pfam" id="PF00640">
    <property type="entry name" value="PID"/>
    <property type="match status" value="1"/>
</dbReference>
<dbReference type="EMBL" id="DS469509">
    <property type="protein sequence ID" value="EDO49442.1"/>
    <property type="molecule type" value="Genomic_DNA"/>
</dbReference>
<gene>
    <name evidence="3" type="ORF">NEMVEDRAFT_v1g238102</name>
</gene>
<dbReference type="Gene3D" id="2.30.29.30">
    <property type="entry name" value="Pleckstrin-homology domain (PH domain)/Phosphotyrosine-binding domain (PTB)"/>
    <property type="match status" value="1"/>
</dbReference>
<dbReference type="GO" id="GO:0042127">
    <property type="term" value="P:regulation of cell population proliferation"/>
    <property type="evidence" value="ECO:0007669"/>
    <property type="project" value="InterPro"/>
</dbReference>
<dbReference type="InterPro" id="IPR039112">
    <property type="entry name" value="PID1"/>
</dbReference>
<dbReference type="CDD" id="cd00934">
    <property type="entry name" value="PTB"/>
    <property type="match status" value="1"/>
</dbReference>
<dbReference type="GO" id="GO:0046627">
    <property type="term" value="P:negative regulation of insulin receptor signaling pathway"/>
    <property type="evidence" value="ECO:0007669"/>
    <property type="project" value="InterPro"/>
</dbReference>
<dbReference type="InterPro" id="IPR011993">
    <property type="entry name" value="PH-like_dom_sf"/>
</dbReference>
<proteinExistence type="predicted"/>
<dbReference type="OMA" id="CEELYKP"/>
<name>A7RGL0_NEMVE</name>
<reference evidence="3 4" key="1">
    <citation type="journal article" date="2007" name="Science">
        <title>Sea anemone genome reveals ancestral eumetazoan gene repertoire and genomic organization.</title>
        <authorList>
            <person name="Putnam N.H."/>
            <person name="Srivastava M."/>
            <person name="Hellsten U."/>
            <person name="Dirks B."/>
            <person name="Chapman J."/>
            <person name="Salamov A."/>
            <person name="Terry A."/>
            <person name="Shapiro H."/>
            <person name="Lindquist E."/>
            <person name="Kapitonov V.V."/>
            <person name="Jurka J."/>
            <person name="Genikhovich G."/>
            <person name="Grigoriev I.V."/>
            <person name="Lucas S.M."/>
            <person name="Steele R.E."/>
            <person name="Finnerty J.R."/>
            <person name="Technau U."/>
            <person name="Martindale M.Q."/>
            <person name="Rokhsar D.S."/>
        </authorList>
    </citation>
    <scope>NUCLEOTIDE SEQUENCE [LARGE SCALE GENOMIC DNA]</scope>
    <source>
        <strain evidence="4">CH2 X CH6</strain>
    </source>
</reference>
<sequence>MLKLFSCRSDSSATIESDKDYLTVDFSKHRPTYTVRYLGCEELYKPGLQQMCETVNDIYVSQKSRLRKLNHCFLTVTSDAVILREQDSTEDDGRTFHLRRILYCGVYSRVQRLFFFNYQSGAKGDVVNCHIILCSSKEEAKSLAKVLSKAFKLAAIEAHHQDVENRKLHARGLSQSSLAHETDGRKYYNMKNSGGNLSVNSADFRMKGLSASSDERDFRSGKGSNNKFSDWEITDSSRDDTSMSSFTAEIRDLIETSSYTKDTDFDEETSSLLKSQTDATDDTMTSDEHCRTQEPSFIRFSYNFEIDNWSKIIDLDSTDV</sequence>
<dbReference type="GO" id="GO:0051881">
    <property type="term" value="P:regulation of mitochondrial membrane potential"/>
    <property type="evidence" value="ECO:0007669"/>
    <property type="project" value="InterPro"/>
</dbReference>
<dbReference type="PANTHER" id="PTHR16265:SF1">
    <property type="entry name" value="PTB-CONTAINING, CUBILIN AND LRP1-INTERACTING PROTEIN"/>
    <property type="match status" value="1"/>
</dbReference>
<dbReference type="InParanoid" id="A7RGL0"/>
<evidence type="ECO:0000313" key="4">
    <source>
        <dbReference type="Proteomes" id="UP000001593"/>
    </source>
</evidence>
<dbReference type="OrthoDB" id="5962185at2759"/>
<feature type="region of interest" description="Disordered" evidence="1">
    <location>
        <begin position="265"/>
        <end position="290"/>
    </location>
</feature>
<dbReference type="PANTHER" id="PTHR16265">
    <property type="entry name" value="PTB-CONTAINING, CUBILIN AND LRP1-INTERACTING PROTEIN"/>
    <property type="match status" value="1"/>
</dbReference>
<feature type="domain" description="PID" evidence="2">
    <location>
        <begin position="33"/>
        <end position="154"/>
    </location>
</feature>
<protein>
    <recommendedName>
        <fullName evidence="2">PID domain-containing protein</fullName>
    </recommendedName>
</protein>
<accession>A7RGL0</accession>
<evidence type="ECO:0000313" key="3">
    <source>
        <dbReference type="EMBL" id="EDO49442.1"/>
    </source>
</evidence>
<dbReference type="Proteomes" id="UP000001593">
    <property type="component" value="Unassembled WGS sequence"/>
</dbReference>
<dbReference type="InterPro" id="IPR006020">
    <property type="entry name" value="PTB/PI_dom"/>
</dbReference>
<organism evidence="3 4">
    <name type="scientific">Nematostella vectensis</name>
    <name type="common">Starlet sea anemone</name>
    <dbReference type="NCBI Taxonomy" id="45351"/>
    <lineage>
        <taxon>Eukaryota</taxon>
        <taxon>Metazoa</taxon>
        <taxon>Cnidaria</taxon>
        <taxon>Anthozoa</taxon>
        <taxon>Hexacorallia</taxon>
        <taxon>Actiniaria</taxon>
        <taxon>Edwardsiidae</taxon>
        <taxon>Nematostella</taxon>
    </lineage>
</organism>
<dbReference type="HOGENOM" id="CLU_869602_0_0_1"/>
<keyword evidence="4" id="KW-1185">Reference proteome</keyword>